<name>A0A225SQG3_9BURK</name>
<dbReference type="Pfam" id="PF05014">
    <property type="entry name" value="Nuc_deoxyrib_tr"/>
    <property type="match status" value="1"/>
</dbReference>
<dbReference type="GO" id="GO:0016740">
    <property type="term" value="F:transferase activity"/>
    <property type="evidence" value="ECO:0007669"/>
    <property type="project" value="UniProtKB-KW"/>
</dbReference>
<dbReference type="GO" id="GO:0009159">
    <property type="term" value="P:deoxyribonucleoside monophosphate catabolic process"/>
    <property type="evidence" value="ECO:0007669"/>
    <property type="project" value="TreeGrafter"/>
</dbReference>
<proteinExistence type="predicted"/>
<keyword evidence="1" id="KW-0808">Transferase</keyword>
<organism evidence="1 2">
    <name type="scientific">Herbaspirillum aquaticum</name>
    <dbReference type="NCBI Taxonomy" id="568783"/>
    <lineage>
        <taxon>Bacteria</taxon>
        <taxon>Pseudomonadati</taxon>
        <taxon>Pseudomonadota</taxon>
        <taxon>Betaproteobacteria</taxon>
        <taxon>Burkholderiales</taxon>
        <taxon>Oxalobacteraceae</taxon>
        <taxon>Herbaspirillum</taxon>
    </lineage>
</organism>
<sequence>MTPQPRIYLAGPDVFQRDYAQHKQQIKQWCAELGLVALCPGDDEVSGDSKAEVARRIYEINVALIDSADYVVANVCDFRGHEPDSGTVFEIGYAVGRGKKVWCYNTPAQDLLQQVPQAEPGVCHAGMFIEDFGLPRNLMLAHAAELVQGGLHDCLQRVARWHAGQR</sequence>
<comment type="caution">
    <text evidence="1">The sequence shown here is derived from an EMBL/GenBank/DDBJ whole genome shotgun (WGS) entry which is preliminary data.</text>
</comment>
<dbReference type="Gene3D" id="3.40.50.450">
    <property type="match status" value="1"/>
</dbReference>
<dbReference type="Proteomes" id="UP000214747">
    <property type="component" value="Unassembled WGS sequence"/>
</dbReference>
<dbReference type="PANTHER" id="PTHR15364:SF0">
    <property type="entry name" value="2'-DEOXYNUCLEOSIDE 5'-PHOSPHATE N-HYDROLASE 1"/>
    <property type="match status" value="1"/>
</dbReference>
<keyword evidence="2" id="KW-1185">Reference proteome</keyword>
<dbReference type="RefSeq" id="WP_088756313.1">
    <property type="nucleotide sequence ID" value="NZ_NJGV01000019.1"/>
</dbReference>
<evidence type="ECO:0000313" key="1">
    <source>
        <dbReference type="EMBL" id="OWY33242.1"/>
    </source>
</evidence>
<evidence type="ECO:0000313" key="2">
    <source>
        <dbReference type="Proteomes" id="UP000214747"/>
    </source>
</evidence>
<reference evidence="1 2" key="1">
    <citation type="journal article" date="2010" name="Int. J. Syst. Evol. Microbiol.">
        <title>Reclassification of Herbaspirillum putei as a later heterotypic synonym of Herbaspirillum huttiense, with the description of H. huttiense subsp. huttiense subsp. nov. and H. huttiense subsp. putei subsp. nov., comb. nov., and description of Herbaspirillum aquaticum sp. nov.</title>
        <authorList>
            <person name="Dobritsa A.P."/>
            <person name="Reddy M.C."/>
            <person name="Samadpour M."/>
        </authorList>
    </citation>
    <scope>NUCLEOTIDE SEQUENCE [LARGE SCALE GENOMIC DNA]</scope>
    <source>
        <strain evidence="1 2">IEH 4430</strain>
    </source>
</reference>
<dbReference type="AlphaFoldDB" id="A0A225SQG3"/>
<dbReference type="PANTHER" id="PTHR15364">
    <property type="entry name" value="2'-DEOXYNUCLEOSIDE 5'-PHOSPHATE N-HYDROLASE 1"/>
    <property type="match status" value="1"/>
</dbReference>
<dbReference type="GO" id="GO:0070694">
    <property type="term" value="F:5-hydroxymethyl-dUMP N-hydrolase activity"/>
    <property type="evidence" value="ECO:0007669"/>
    <property type="project" value="TreeGrafter"/>
</dbReference>
<dbReference type="SUPFAM" id="SSF52309">
    <property type="entry name" value="N-(deoxy)ribosyltransferase-like"/>
    <property type="match status" value="1"/>
</dbReference>
<dbReference type="InterPro" id="IPR007710">
    <property type="entry name" value="Nucleoside_deoxyribTrfase"/>
</dbReference>
<dbReference type="InterPro" id="IPR051239">
    <property type="entry name" value="2'-dNMP_N-hydrolase"/>
</dbReference>
<accession>A0A225SQG3</accession>
<protein>
    <submittedName>
        <fullName evidence="1">Nucleoside 2-deoxyribosyltransferase</fullName>
    </submittedName>
</protein>
<dbReference type="EMBL" id="NJGV01000019">
    <property type="protein sequence ID" value="OWY33242.1"/>
    <property type="molecule type" value="Genomic_DNA"/>
</dbReference>
<gene>
    <name evidence="1" type="ORF">CEJ45_17475</name>
</gene>